<feature type="compositionally biased region" description="Basic and acidic residues" evidence="1">
    <location>
        <begin position="180"/>
        <end position="198"/>
    </location>
</feature>
<proteinExistence type="predicted"/>
<comment type="caution">
    <text evidence="2">The sequence shown here is derived from an EMBL/GenBank/DDBJ whole genome shotgun (WGS) entry which is preliminary data.</text>
</comment>
<protein>
    <submittedName>
        <fullName evidence="2">Uncharacterized protein</fullName>
    </submittedName>
</protein>
<reference evidence="2" key="1">
    <citation type="submission" date="2021-03" db="EMBL/GenBank/DDBJ databases">
        <authorList>
            <person name="Tagirdzhanova G."/>
        </authorList>
    </citation>
    <scope>NUCLEOTIDE SEQUENCE</scope>
</reference>
<evidence type="ECO:0000313" key="3">
    <source>
        <dbReference type="Proteomes" id="UP000664534"/>
    </source>
</evidence>
<sequence>MPKGQKQIEWTAENDARLILTILAVENVHPNCEKVAAAFGRSVNAMAISNRLSRLRRKAAEEGLVAKGGAAAPAKGGKGDGVGIGIKGSKGWKKGGTTAEASKTEDPASDEHEAFDSPSARKMAGKGHKVLSGRVTKARIPAKKDAKRDAQVLDGAEFEAGYDGRGAAEGVGGEEDLRDVEEVHDGEDVAVQIKEKDD</sequence>
<feature type="region of interest" description="Disordered" evidence="1">
    <location>
        <begin position="86"/>
        <end position="198"/>
    </location>
</feature>
<evidence type="ECO:0000256" key="1">
    <source>
        <dbReference type="SAM" id="MobiDB-lite"/>
    </source>
</evidence>
<dbReference type="OrthoDB" id="5418867at2759"/>
<keyword evidence="3" id="KW-1185">Reference proteome</keyword>
<accession>A0A8H3IDB6</accession>
<feature type="compositionally biased region" description="Basic residues" evidence="1">
    <location>
        <begin position="123"/>
        <end position="141"/>
    </location>
</feature>
<dbReference type="AlphaFoldDB" id="A0A8H3IDB6"/>
<dbReference type="Proteomes" id="UP000664534">
    <property type="component" value="Unassembled WGS sequence"/>
</dbReference>
<organism evidence="2 3">
    <name type="scientific">Imshaugia aleurites</name>
    <dbReference type="NCBI Taxonomy" id="172621"/>
    <lineage>
        <taxon>Eukaryota</taxon>
        <taxon>Fungi</taxon>
        <taxon>Dikarya</taxon>
        <taxon>Ascomycota</taxon>
        <taxon>Pezizomycotina</taxon>
        <taxon>Lecanoromycetes</taxon>
        <taxon>OSLEUM clade</taxon>
        <taxon>Lecanoromycetidae</taxon>
        <taxon>Lecanorales</taxon>
        <taxon>Lecanorineae</taxon>
        <taxon>Parmeliaceae</taxon>
        <taxon>Imshaugia</taxon>
    </lineage>
</organism>
<feature type="compositionally biased region" description="Basic and acidic residues" evidence="1">
    <location>
        <begin position="102"/>
        <end position="115"/>
    </location>
</feature>
<evidence type="ECO:0000313" key="2">
    <source>
        <dbReference type="EMBL" id="CAF9923842.1"/>
    </source>
</evidence>
<dbReference type="EMBL" id="CAJPDT010000034">
    <property type="protein sequence ID" value="CAF9923842.1"/>
    <property type="molecule type" value="Genomic_DNA"/>
</dbReference>
<feature type="compositionally biased region" description="Basic and acidic residues" evidence="1">
    <location>
        <begin position="142"/>
        <end position="151"/>
    </location>
</feature>
<gene>
    <name evidence="2" type="ORF">IMSHALPRED_006033</name>
</gene>
<name>A0A8H3IDB6_9LECA</name>